<feature type="region of interest" description="Disordered" evidence="1">
    <location>
        <begin position="59"/>
        <end position="80"/>
    </location>
</feature>
<keyword evidence="2" id="KW-0812">Transmembrane</keyword>
<feature type="transmembrane region" description="Helical" evidence="2">
    <location>
        <begin position="149"/>
        <end position="168"/>
    </location>
</feature>
<comment type="caution">
    <text evidence="3">The sequence shown here is derived from an EMBL/GenBank/DDBJ whole genome shotgun (WGS) entry which is preliminary data.</text>
</comment>
<keyword evidence="4" id="KW-1185">Reference proteome</keyword>
<dbReference type="EMBL" id="MNBE01000379">
    <property type="protein sequence ID" value="OKP10225.1"/>
    <property type="molecule type" value="Genomic_DNA"/>
</dbReference>
<proteinExistence type="predicted"/>
<name>A0A1Q5UCM4_9EURO</name>
<evidence type="ECO:0000256" key="1">
    <source>
        <dbReference type="SAM" id="MobiDB-lite"/>
    </source>
</evidence>
<protein>
    <submittedName>
        <fullName evidence="3">Uncharacterized protein</fullName>
    </submittedName>
</protein>
<evidence type="ECO:0000256" key="2">
    <source>
        <dbReference type="SAM" id="Phobius"/>
    </source>
</evidence>
<evidence type="ECO:0000313" key="3">
    <source>
        <dbReference type="EMBL" id="OKP10225.1"/>
    </source>
</evidence>
<keyword evidence="2" id="KW-1133">Transmembrane helix</keyword>
<organism evidence="3 4">
    <name type="scientific">Penicillium subrubescens</name>
    <dbReference type="NCBI Taxonomy" id="1316194"/>
    <lineage>
        <taxon>Eukaryota</taxon>
        <taxon>Fungi</taxon>
        <taxon>Dikarya</taxon>
        <taxon>Ascomycota</taxon>
        <taxon>Pezizomycotina</taxon>
        <taxon>Eurotiomycetes</taxon>
        <taxon>Eurotiomycetidae</taxon>
        <taxon>Eurotiales</taxon>
        <taxon>Aspergillaceae</taxon>
        <taxon>Penicillium</taxon>
    </lineage>
</organism>
<accession>A0A1Q5UCM4</accession>
<keyword evidence="2" id="KW-0472">Membrane</keyword>
<gene>
    <name evidence="3" type="ORF">PENSUB_4399</name>
</gene>
<dbReference type="SUPFAM" id="SSF55729">
    <property type="entry name" value="Acyl-CoA N-acyltransferases (Nat)"/>
    <property type="match status" value="1"/>
</dbReference>
<sequence>MVLYHTNPLQMPQYGYEDMFYSSDEGETLISPSAVRPDVPIHGQAFAGASQAHAILNNGSSLKEPMPTSHGHTPDSSDPKPIVIPGKDIRITRIANTASEHIAALRLVADSVAHQQQLAALAILFNPFFLGLILPVAVVIHYFAYKGHIKLPTLAFITVAVLMAFVTLMKRSVSGYLHAAEKVGTRRWLYCLEEATTKKARGHDALHLTIGDCNCRRVRPREGCQKRDLVLVARLDPSDEIIGTIILRVIPITHFSNPVSQSNRSEKRCRKSLAPLPNCKAIIRAWTVKQGHRGAGIGAWMLKDVILLCLKYGWMGPEFAKDHENSARVLPRRLNGWLDKMEARRKEGCCGILRVYRQHQRMWMAGRCQISSKNRSRVLSNMRLG</sequence>
<evidence type="ECO:0000313" key="4">
    <source>
        <dbReference type="Proteomes" id="UP000186955"/>
    </source>
</evidence>
<dbReference type="Proteomes" id="UP000186955">
    <property type="component" value="Unassembled WGS sequence"/>
</dbReference>
<dbReference type="InterPro" id="IPR016181">
    <property type="entry name" value="Acyl_CoA_acyltransferase"/>
</dbReference>
<reference evidence="3 4" key="1">
    <citation type="submission" date="2016-10" db="EMBL/GenBank/DDBJ databases">
        <title>Genome sequence of the ascomycete fungus Penicillium subrubescens.</title>
        <authorList>
            <person name="De Vries R.P."/>
            <person name="Peng M."/>
            <person name="Dilokpimol A."/>
            <person name="Hilden K."/>
            <person name="Makela M.R."/>
            <person name="Grigoriev I."/>
            <person name="Riley R."/>
            <person name="Granchi Z."/>
        </authorList>
    </citation>
    <scope>NUCLEOTIDE SEQUENCE [LARGE SCALE GENOMIC DNA]</scope>
    <source>
        <strain evidence="3 4">CBS 132785</strain>
    </source>
</reference>
<dbReference type="AlphaFoldDB" id="A0A1Q5UCM4"/>
<feature type="transmembrane region" description="Helical" evidence="2">
    <location>
        <begin position="118"/>
        <end position="143"/>
    </location>
</feature>